<dbReference type="EMBL" id="JARXVC010000003">
    <property type="protein sequence ID" value="MDH6280391.1"/>
    <property type="molecule type" value="Genomic_DNA"/>
</dbReference>
<evidence type="ECO:0000313" key="3">
    <source>
        <dbReference type="Proteomes" id="UP001160334"/>
    </source>
</evidence>
<dbReference type="RefSeq" id="WP_280759729.1">
    <property type="nucleotide sequence ID" value="NZ_JARXVC010000003.1"/>
</dbReference>
<evidence type="ECO:0000256" key="1">
    <source>
        <dbReference type="SAM" id="Phobius"/>
    </source>
</evidence>
<feature type="transmembrane region" description="Helical" evidence="1">
    <location>
        <begin position="32"/>
        <end position="53"/>
    </location>
</feature>
<keyword evidence="1" id="KW-1133">Transmembrane helix</keyword>
<sequence length="81" mass="8789">MDMKTYDYLTDMNDPVGTAFEAPLLSQRAERVVLILCSTLASIIPAGLALLVGVPLTRLGHVLLLTTGPMGCAYLLLRRRS</sequence>
<accession>A0ABT6M7V9</accession>
<feature type="transmembrane region" description="Helical" evidence="1">
    <location>
        <begin position="59"/>
        <end position="77"/>
    </location>
</feature>
<dbReference type="Proteomes" id="UP001160334">
    <property type="component" value="Unassembled WGS sequence"/>
</dbReference>
<keyword evidence="1" id="KW-0812">Transmembrane</keyword>
<protein>
    <submittedName>
        <fullName evidence="2">Uncharacterized protein</fullName>
    </submittedName>
</protein>
<proteinExistence type="predicted"/>
<gene>
    <name evidence="2" type="ORF">M2280_001603</name>
</gene>
<organism evidence="2 3">
    <name type="scientific">Prescottella agglutinans</name>
    <dbReference type="NCBI Taxonomy" id="1644129"/>
    <lineage>
        <taxon>Bacteria</taxon>
        <taxon>Bacillati</taxon>
        <taxon>Actinomycetota</taxon>
        <taxon>Actinomycetes</taxon>
        <taxon>Mycobacteriales</taxon>
        <taxon>Nocardiaceae</taxon>
        <taxon>Prescottella</taxon>
    </lineage>
</organism>
<name>A0ABT6M7V9_9NOCA</name>
<keyword evidence="1" id="KW-0472">Membrane</keyword>
<comment type="caution">
    <text evidence="2">The sequence shown here is derived from an EMBL/GenBank/DDBJ whole genome shotgun (WGS) entry which is preliminary data.</text>
</comment>
<keyword evidence="3" id="KW-1185">Reference proteome</keyword>
<evidence type="ECO:0000313" key="2">
    <source>
        <dbReference type="EMBL" id="MDH6280391.1"/>
    </source>
</evidence>
<reference evidence="2 3" key="1">
    <citation type="submission" date="2023-04" db="EMBL/GenBank/DDBJ databases">
        <title>Forest soil microbial communities from Buena Vista Peninsula, Colon Province, Panama.</title>
        <authorList>
            <person name="Bouskill N."/>
        </authorList>
    </citation>
    <scope>NUCLEOTIDE SEQUENCE [LARGE SCALE GENOMIC DNA]</scope>
    <source>
        <strain evidence="2 3">CFH S0262</strain>
    </source>
</reference>